<dbReference type="SUPFAM" id="SSF52047">
    <property type="entry name" value="RNI-like"/>
    <property type="match status" value="1"/>
</dbReference>
<dbReference type="Proteomes" id="UP000748756">
    <property type="component" value="Unassembled WGS sequence"/>
</dbReference>
<proteinExistence type="predicted"/>
<dbReference type="Gene3D" id="3.80.10.10">
    <property type="entry name" value="Ribonuclease Inhibitor"/>
    <property type="match status" value="1"/>
</dbReference>
<evidence type="ECO:0008006" key="3">
    <source>
        <dbReference type="Google" id="ProtNLM"/>
    </source>
</evidence>
<keyword evidence="2" id="KW-1185">Reference proteome</keyword>
<sequence length="482" mass="55852">MYIRHLHLHSTVLLNSAASLISNNGDSSCSWNLRSLSLNDDMGRIASGSEHAIDKLGVLEQVTDLIGANTNTSLTLTIGDTYLPRADADLDYPFFNAIRGLHNMAEFNCGYRFVFKLSDVPGFWPRLRTYMFYYGVLDLDGPVLGLRCLAIRNVVYLQNVVDILNNLPDLEHLEIEQIYNTRDAVHTRQTMDPSASPRALKSLSIPWTKNTQEETFQILFSWLPNLTKLTMHDFEVLIDTRKPALARTCDLTRESHTLEFVLKSCSNLRVFDALGHRFMLRWQMLTPWACTKLETFRCQILGVRRLTRSNEVAYRRAVDYQEKGRRLNAKKVKILQHHQAILDDHALVNNQLARLPQLRVLEIGFDHRKRRSYGLRASRCEFLDYSKPLQYMPEFSLDSGLGKLSVLKELKVFEFEGVDYRIGTKELDWMTESWPKLRMLRGLEKDTLPRIRFDEQKALLRNHLRRLRPEIQHESLGAFGLQ</sequence>
<dbReference type="AlphaFoldDB" id="A0A9P5S0G7"/>
<accession>A0A9P5S0G7</accession>
<comment type="caution">
    <text evidence="1">The sequence shown here is derived from an EMBL/GenBank/DDBJ whole genome shotgun (WGS) entry which is preliminary data.</text>
</comment>
<dbReference type="EMBL" id="JAAAUQ010000422">
    <property type="protein sequence ID" value="KAF9150388.1"/>
    <property type="molecule type" value="Genomic_DNA"/>
</dbReference>
<reference evidence="1" key="1">
    <citation type="journal article" date="2020" name="Fungal Divers.">
        <title>Resolving the Mortierellaceae phylogeny through synthesis of multi-gene phylogenetics and phylogenomics.</title>
        <authorList>
            <person name="Vandepol N."/>
            <person name="Liber J."/>
            <person name="Desiro A."/>
            <person name="Na H."/>
            <person name="Kennedy M."/>
            <person name="Barry K."/>
            <person name="Grigoriev I.V."/>
            <person name="Miller A.N."/>
            <person name="O'Donnell K."/>
            <person name="Stajich J.E."/>
            <person name="Bonito G."/>
        </authorList>
    </citation>
    <scope>NUCLEOTIDE SEQUENCE</scope>
    <source>
        <strain evidence="1">NRRL 6426</strain>
    </source>
</reference>
<organism evidence="1 2">
    <name type="scientific">Linnemannia schmuckeri</name>
    <dbReference type="NCBI Taxonomy" id="64567"/>
    <lineage>
        <taxon>Eukaryota</taxon>
        <taxon>Fungi</taxon>
        <taxon>Fungi incertae sedis</taxon>
        <taxon>Mucoromycota</taxon>
        <taxon>Mortierellomycotina</taxon>
        <taxon>Mortierellomycetes</taxon>
        <taxon>Mortierellales</taxon>
        <taxon>Mortierellaceae</taxon>
        <taxon>Linnemannia</taxon>
    </lineage>
</organism>
<name>A0A9P5S0G7_9FUNG</name>
<dbReference type="InterPro" id="IPR032675">
    <property type="entry name" value="LRR_dom_sf"/>
</dbReference>
<dbReference type="OrthoDB" id="2430393at2759"/>
<protein>
    <recommendedName>
        <fullName evidence="3">F-box domain-containing protein</fullName>
    </recommendedName>
</protein>
<gene>
    <name evidence="1" type="ORF">BG015_007807</name>
</gene>
<evidence type="ECO:0000313" key="1">
    <source>
        <dbReference type="EMBL" id="KAF9150388.1"/>
    </source>
</evidence>
<evidence type="ECO:0000313" key="2">
    <source>
        <dbReference type="Proteomes" id="UP000748756"/>
    </source>
</evidence>